<dbReference type="PANTHER" id="PTHR34220:SF7">
    <property type="entry name" value="SENSOR HISTIDINE KINASE YPDA"/>
    <property type="match status" value="1"/>
</dbReference>
<evidence type="ECO:0000313" key="4">
    <source>
        <dbReference type="Proteomes" id="UP001207742"/>
    </source>
</evidence>
<gene>
    <name evidence="3" type="ORF">OL497_19140</name>
</gene>
<keyword evidence="1" id="KW-0472">Membrane</keyword>
<reference evidence="3 4" key="1">
    <citation type="submission" date="2022-10" db="EMBL/GenBank/DDBJ databases">
        <title>Chitinophaga nivalis PC15 sp. nov., isolated from Pyeongchang county, South Korea.</title>
        <authorList>
            <person name="Trinh H.N."/>
        </authorList>
    </citation>
    <scope>NUCLEOTIDE SEQUENCE [LARGE SCALE GENOMIC DNA]</scope>
    <source>
        <strain evidence="3 4">PC14</strain>
    </source>
</reference>
<dbReference type="Pfam" id="PF06580">
    <property type="entry name" value="His_kinase"/>
    <property type="match status" value="1"/>
</dbReference>
<dbReference type="Proteomes" id="UP001207742">
    <property type="component" value="Unassembled WGS sequence"/>
</dbReference>
<dbReference type="InterPro" id="IPR050640">
    <property type="entry name" value="Bact_2-comp_sensor_kinase"/>
</dbReference>
<feature type="transmembrane region" description="Helical" evidence="1">
    <location>
        <begin position="127"/>
        <end position="145"/>
    </location>
</feature>
<organism evidence="3 4">
    <name type="scientific">Chitinophaga nivalis</name>
    <dbReference type="NCBI Taxonomy" id="2991709"/>
    <lineage>
        <taxon>Bacteria</taxon>
        <taxon>Pseudomonadati</taxon>
        <taxon>Bacteroidota</taxon>
        <taxon>Chitinophagia</taxon>
        <taxon>Chitinophagales</taxon>
        <taxon>Chitinophagaceae</taxon>
        <taxon>Chitinophaga</taxon>
    </lineage>
</organism>
<feature type="transmembrane region" description="Helical" evidence="1">
    <location>
        <begin position="73"/>
        <end position="91"/>
    </location>
</feature>
<feature type="transmembrane region" description="Helical" evidence="1">
    <location>
        <begin position="46"/>
        <end position="64"/>
    </location>
</feature>
<dbReference type="GO" id="GO:0016301">
    <property type="term" value="F:kinase activity"/>
    <property type="evidence" value="ECO:0007669"/>
    <property type="project" value="UniProtKB-KW"/>
</dbReference>
<name>A0ABT3IPY2_9BACT</name>
<sequence>MFRLKYSVLITHITGWLLCLSLPLFFISGQTSKQDAITLLSSADYYIFLLIYISFFYFHGDFLLPRIYFRKQYLLYTLVVLFLLLIINFMQPFTHLFPSSPAQNNTSDNKVSLLSDISLLKTIPVDIAGLLLLLLLLALSTAIGITRRWQQQEKQALYAINWKVQAELTVLKAQIQPHFLFNTLNNIYSLAITRHEHTATAILKLSNILRYITAGNRDDYVLLQHEIDCLNDYIDLQKLRLTSHTKVNLTITGSPDIKCIAPLLLLPFLENAFKHGVSNQENSVIDIRLDISAAHILFCCRNRLFSLAPDIRQTGNGIITTRQRLEHLYPDKYELSICTNDGDYTITLQLRA</sequence>
<feature type="domain" description="Signal transduction histidine kinase internal region" evidence="2">
    <location>
        <begin position="166"/>
        <end position="242"/>
    </location>
</feature>
<keyword evidence="1" id="KW-1133">Transmembrane helix</keyword>
<dbReference type="EMBL" id="JAPDNS010000002">
    <property type="protein sequence ID" value="MCW3486027.1"/>
    <property type="molecule type" value="Genomic_DNA"/>
</dbReference>
<keyword evidence="3" id="KW-0808">Transferase</keyword>
<evidence type="ECO:0000256" key="1">
    <source>
        <dbReference type="SAM" id="Phobius"/>
    </source>
</evidence>
<evidence type="ECO:0000259" key="2">
    <source>
        <dbReference type="Pfam" id="PF06580"/>
    </source>
</evidence>
<comment type="caution">
    <text evidence="3">The sequence shown here is derived from an EMBL/GenBank/DDBJ whole genome shotgun (WGS) entry which is preliminary data.</text>
</comment>
<evidence type="ECO:0000313" key="3">
    <source>
        <dbReference type="EMBL" id="MCW3486027.1"/>
    </source>
</evidence>
<dbReference type="PANTHER" id="PTHR34220">
    <property type="entry name" value="SENSOR HISTIDINE KINASE YPDA"/>
    <property type="match status" value="1"/>
</dbReference>
<proteinExistence type="predicted"/>
<dbReference type="RefSeq" id="WP_264732842.1">
    <property type="nucleotide sequence ID" value="NZ_JAPDNR010000001.1"/>
</dbReference>
<feature type="transmembrane region" description="Helical" evidence="1">
    <location>
        <begin position="7"/>
        <end position="26"/>
    </location>
</feature>
<accession>A0ABT3IPY2</accession>
<protein>
    <submittedName>
        <fullName evidence="3">Histidine kinase</fullName>
    </submittedName>
</protein>
<dbReference type="InterPro" id="IPR010559">
    <property type="entry name" value="Sig_transdc_His_kin_internal"/>
</dbReference>
<keyword evidence="3" id="KW-0418">Kinase</keyword>
<keyword evidence="1" id="KW-0812">Transmembrane</keyword>
<keyword evidence="4" id="KW-1185">Reference proteome</keyword>